<organism evidence="3 4">
    <name type="scientific">Lacticaseibacillus pabuli</name>
    <dbReference type="NCBI Taxonomy" id="3025672"/>
    <lineage>
        <taxon>Bacteria</taxon>
        <taxon>Bacillati</taxon>
        <taxon>Bacillota</taxon>
        <taxon>Bacilli</taxon>
        <taxon>Lactobacillales</taxon>
        <taxon>Lactobacillaceae</taxon>
        <taxon>Lacticaseibacillus</taxon>
    </lineage>
</organism>
<evidence type="ECO:0000313" key="4">
    <source>
        <dbReference type="Proteomes" id="UP001220377"/>
    </source>
</evidence>
<proteinExistence type="predicted"/>
<keyword evidence="1" id="KW-0812">Transmembrane</keyword>
<name>A0ABY7WTF6_9LACO</name>
<dbReference type="Proteomes" id="UP001220377">
    <property type="component" value="Chromosome"/>
</dbReference>
<keyword evidence="1" id="KW-0472">Membrane</keyword>
<dbReference type="InterPro" id="IPR009996">
    <property type="entry name" value="YycH"/>
</dbReference>
<gene>
    <name evidence="3" type="primary">yycH</name>
    <name evidence="3" type="ORF">PQ472_00400</name>
</gene>
<protein>
    <submittedName>
        <fullName evidence="3">Two-component system activity regulator YycH</fullName>
    </submittedName>
</protein>
<dbReference type="Pfam" id="PF07435">
    <property type="entry name" value="YycH"/>
    <property type="match status" value="1"/>
</dbReference>
<keyword evidence="4" id="KW-1185">Reference proteome</keyword>
<dbReference type="EMBL" id="CP117884">
    <property type="protein sequence ID" value="WDF82733.1"/>
    <property type="molecule type" value="Genomic_DNA"/>
</dbReference>
<feature type="transmembrane region" description="Helical" evidence="1">
    <location>
        <begin position="7"/>
        <end position="27"/>
    </location>
</feature>
<sequence>MKFRDLLLRLALITAVIASLVFTYLIWFNPAHLERRATTSTAVKTSAVASTRQETHVFLPTAVYVQKGESKRLLLRSTGRMSAHLHRAIEGWRVSGVEPVVKNNSDDYAAMLDQDGMVEMVYERPITWQLFNKYYFKKAAVHGHGEFTFNRIFVDTIHNAVTLGNDSNRRTRRLKMQKKYDLDKFEDALTAATSTYPISEERIGNKEVPFFKIAVTVNAYTYMMDTQGASHYVNSLMGSGSSAPSAIDAKQIDNQTVYTMSNNNQRLAVDRNDSRMRYENFAIEGPAKSMTRNVENAYDDLQNLSIKQLRGISFYGYDTKTQAATFRMTVAGLPIIGQKMQGAVIVTHTNASKRIEFSGDNLSVAIPTGTSRVTLPNTNELYTQLANHGVDTTQISNIVLAYAWNEASDNAQVAQLTPTYFIKIGTKFYDYRKLVDNSVKVTDTATDDDAQVAN</sequence>
<dbReference type="RefSeq" id="WP_274260406.1">
    <property type="nucleotide sequence ID" value="NZ_CP117884.1"/>
</dbReference>
<dbReference type="Gene3D" id="3.10.450.310">
    <property type="match status" value="1"/>
</dbReference>
<keyword evidence="1" id="KW-1133">Transmembrane helix</keyword>
<dbReference type="CDD" id="cd15787">
    <property type="entry name" value="YycH_N"/>
    <property type="match status" value="1"/>
</dbReference>
<accession>A0ABY7WTF6</accession>
<evidence type="ECO:0000256" key="1">
    <source>
        <dbReference type="SAM" id="Phobius"/>
    </source>
</evidence>
<evidence type="ECO:0000313" key="3">
    <source>
        <dbReference type="EMBL" id="WDF82733.1"/>
    </source>
</evidence>
<evidence type="ECO:0000259" key="2">
    <source>
        <dbReference type="Pfam" id="PF07435"/>
    </source>
</evidence>
<reference evidence="3 4" key="1">
    <citation type="submission" date="2023-02" db="EMBL/GenBank/DDBJ databases">
        <title>Genome sequence of Lacticaseibacillus sp. KACC 23028.</title>
        <authorList>
            <person name="Kim S."/>
            <person name="Heo J."/>
            <person name="Kwon S.-W."/>
        </authorList>
    </citation>
    <scope>NUCLEOTIDE SEQUENCE [LARGE SCALE GENOMIC DNA]</scope>
    <source>
        <strain evidence="3 4">KACC 23028</strain>
    </source>
</reference>
<feature type="domain" description="Regulatory protein YycH" evidence="2">
    <location>
        <begin position="12"/>
        <end position="428"/>
    </location>
</feature>